<keyword evidence="1" id="KW-1133">Transmembrane helix</keyword>
<keyword evidence="1" id="KW-0472">Membrane</keyword>
<keyword evidence="1" id="KW-0812">Transmembrane</keyword>
<dbReference type="AlphaFoldDB" id="A0A1X2F7N8"/>
<organism evidence="2 3">
    <name type="scientific">Mycolicibacterium wolinskyi</name>
    <dbReference type="NCBI Taxonomy" id="59750"/>
    <lineage>
        <taxon>Bacteria</taxon>
        <taxon>Bacillati</taxon>
        <taxon>Actinomycetota</taxon>
        <taxon>Actinomycetes</taxon>
        <taxon>Mycobacteriales</taxon>
        <taxon>Mycobacteriaceae</taxon>
        <taxon>Mycolicibacterium</taxon>
    </lineage>
</organism>
<dbReference type="Proteomes" id="UP000193964">
    <property type="component" value="Unassembled WGS sequence"/>
</dbReference>
<dbReference type="RefSeq" id="WP_085144916.1">
    <property type="nucleotide sequence ID" value="NZ_JACKUA010000026.1"/>
</dbReference>
<evidence type="ECO:0000313" key="3">
    <source>
        <dbReference type="Proteomes" id="UP000193964"/>
    </source>
</evidence>
<dbReference type="EMBL" id="LQQA01000015">
    <property type="protein sequence ID" value="ORX14442.1"/>
    <property type="molecule type" value="Genomic_DNA"/>
</dbReference>
<dbReference type="OrthoDB" id="8479404at2"/>
<feature type="transmembrane region" description="Helical" evidence="1">
    <location>
        <begin position="381"/>
        <end position="398"/>
    </location>
</feature>
<gene>
    <name evidence="2" type="ORF">AWC31_24890</name>
</gene>
<evidence type="ECO:0000256" key="1">
    <source>
        <dbReference type="SAM" id="Phobius"/>
    </source>
</evidence>
<feature type="transmembrane region" description="Helical" evidence="1">
    <location>
        <begin position="353"/>
        <end position="375"/>
    </location>
</feature>
<accession>A0A1X2F7N8</accession>
<reference evidence="2 3" key="1">
    <citation type="submission" date="2016-01" db="EMBL/GenBank/DDBJ databases">
        <title>The new phylogeny of the genus Mycobacterium.</title>
        <authorList>
            <person name="Tarcisio F."/>
            <person name="Conor M."/>
            <person name="Antonella G."/>
            <person name="Elisabetta G."/>
            <person name="Giulia F.S."/>
            <person name="Sara T."/>
            <person name="Anna F."/>
            <person name="Clotilde B."/>
            <person name="Roberto B."/>
            <person name="Veronica D.S."/>
            <person name="Fabio R."/>
            <person name="Monica P."/>
            <person name="Olivier J."/>
            <person name="Enrico T."/>
            <person name="Nicola S."/>
        </authorList>
    </citation>
    <scope>NUCLEOTIDE SEQUENCE [LARGE SCALE GENOMIC DNA]</scope>
    <source>
        <strain evidence="2 3">ATCC 700010</strain>
    </source>
</reference>
<evidence type="ECO:0000313" key="2">
    <source>
        <dbReference type="EMBL" id="ORX14442.1"/>
    </source>
</evidence>
<protein>
    <submittedName>
        <fullName evidence="2">Uncharacterized protein</fullName>
    </submittedName>
</protein>
<proteinExistence type="predicted"/>
<sequence>MPNANPSPFFVVFDTSTQARYYGDVHEVLALPPMAAITYEYSRRLFAPSAERTFDELAEDPSRLPLPALLMYGQKRSFQKGSVRDPDEMLSWDDSVFVPTRSATIEAVQRGNQLDPQSDSFSFRLAVKGFIDPAEPAVEALVRALEAANSLPFGDRETQYNWVSLLPDTVVSQAPRLISDTQDRWVQVVDQLVKLPTQFADDVFWRVQEITEAKVRRGAHTKRPVSLRDRPRNRRDKVADWNRDYRLQEDNTYTLTVQTYVPEGLTPKVPGDAKVALVPHDDHAALLKLPAHPRDYRPNAPMHENFSITTDFAIRHRYAGLHLETQCQSRGTSYPPGSMCTLSLDIHKPVLRMLTAIVLLLGGLTLVLVGATIAASNPVKIGIGISGVIVVAIGYFMWTRKIKLGPHGG</sequence>
<name>A0A1X2F7N8_9MYCO</name>
<comment type="caution">
    <text evidence="2">The sequence shown here is derived from an EMBL/GenBank/DDBJ whole genome shotgun (WGS) entry which is preliminary data.</text>
</comment>